<keyword evidence="2" id="KW-1185">Reference proteome</keyword>
<dbReference type="AlphaFoldDB" id="A0A6H2H7F2"/>
<sequence length="120" mass="13077">MIEWVKPNPVGLLAGCLLSFCYHGSRLRTAKIGDSAQIFMNIAQQQTRLLVGKYQVSSLAKPQGEGRFEASVSIRSGKGSATHDRVLRFSHIFDSAGAALHYATEHALGWIQERSAPAHA</sequence>
<name>A0A6H2H7F2_9BURK</name>
<protein>
    <submittedName>
        <fullName evidence="1">Uncharacterized protein</fullName>
    </submittedName>
</protein>
<evidence type="ECO:0000313" key="2">
    <source>
        <dbReference type="Proteomes" id="UP000502041"/>
    </source>
</evidence>
<reference evidence="1 2" key="1">
    <citation type="submission" date="2020-04" db="EMBL/GenBank/DDBJ databases">
        <title>Complete genome of a Psychrophilic, Marine, Gas Vacuolate Bacterium Polaromonas vacuolata KCTC 22033T.</title>
        <authorList>
            <person name="Hwang K."/>
            <person name="Kim K.M."/>
        </authorList>
    </citation>
    <scope>NUCLEOTIDE SEQUENCE [LARGE SCALE GENOMIC DNA]</scope>
    <source>
        <strain evidence="1 2">KCTC 22033</strain>
    </source>
</reference>
<dbReference type="KEGG" id="pvac:HC248_00706"/>
<dbReference type="Proteomes" id="UP000502041">
    <property type="component" value="Chromosome"/>
</dbReference>
<accession>A0A6H2H7F2</accession>
<dbReference type="EMBL" id="CP051461">
    <property type="protein sequence ID" value="QJC55426.1"/>
    <property type="molecule type" value="Genomic_DNA"/>
</dbReference>
<organism evidence="1 2">
    <name type="scientific">Polaromonas vacuolata</name>
    <dbReference type="NCBI Taxonomy" id="37448"/>
    <lineage>
        <taxon>Bacteria</taxon>
        <taxon>Pseudomonadati</taxon>
        <taxon>Pseudomonadota</taxon>
        <taxon>Betaproteobacteria</taxon>
        <taxon>Burkholderiales</taxon>
        <taxon>Comamonadaceae</taxon>
        <taxon>Polaromonas</taxon>
    </lineage>
</organism>
<evidence type="ECO:0000313" key="1">
    <source>
        <dbReference type="EMBL" id="QJC55426.1"/>
    </source>
</evidence>
<gene>
    <name evidence="1" type="ORF">HC248_00706</name>
</gene>
<proteinExistence type="predicted"/>